<proteinExistence type="predicted"/>
<accession>A0A6J7R1Z2</accession>
<keyword evidence="1" id="KW-1133">Transmembrane helix</keyword>
<gene>
    <name evidence="2" type="ORF">UFOPK4095_01122</name>
</gene>
<keyword evidence="1" id="KW-0812">Transmembrane</keyword>
<sequence length="55" mass="5867">MTVPYREVNVADERPTPVVVMMFPPLIAVGSGLTVIVSVTVVVSPKESVTVIVSR</sequence>
<organism evidence="2">
    <name type="scientific">freshwater metagenome</name>
    <dbReference type="NCBI Taxonomy" id="449393"/>
    <lineage>
        <taxon>unclassified sequences</taxon>
        <taxon>metagenomes</taxon>
        <taxon>ecological metagenomes</taxon>
    </lineage>
</organism>
<reference evidence="2" key="1">
    <citation type="submission" date="2020-05" db="EMBL/GenBank/DDBJ databases">
        <authorList>
            <person name="Chiriac C."/>
            <person name="Salcher M."/>
            <person name="Ghai R."/>
            <person name="Kavagutti S V."/>
        </authorList>
    </citation>
    <scope>NUCLEOTIDE SEQUENCE</scope>
</reference>
<dbReference type="EMBL" id="CAFBPI010000093">
    <property type="protein sequence ID" value="CAB5023016.1"/>
    <property type="molecule type" value="Genomic_DNA"/>
</dbReference>
<name>A0A6J7R1Z2_9ZZZZ</name>
<protein>
    <submittedName>
        <fullName evidence="2">Unannotated protein</fullName>
    </submittedName>
</protein>
<feature type="transmembrane region" description="Helical" evidence="1">
    <location>
        <begin position="20"/>
        <end position="43"/>
    </location>
</feature>
<dbReference type="AlphaFoldDB" id="A0A6J7R1Z2"/>
<keyword evidence="1" id="KW-0472">Membrane</keyword>
<evidence type="ECO:0000256" key="1">
    <source>
        <dbReference type="SAM" id="Phobius"/>
    </source>
</evidence>
<evidence type="ECO:0000313" key="2">
    <source>
        <dbReference type="EMBL" id="CAB5023016.1"/>
    </source>
</evidence>